<dbReference type="OrthoDB" id="3204583at2"/>
<evidence type="ECO:0000259" key="2">
    <source>
        <dbReference type="Pfam" id="PF01979"/>
    </source>
</evidence>
<dbReference type="AlphaFoldDB" id="A0A9W5UPA1"/>
<dbReference type="SUPFAM" id="SSF51338">
    <property type="entry name" value="Composite domain of metallo-dependent hydrolases"/>
    <property type="match status" value="1"/>
</dbReference>
<accession>A0A9W5UPA1</accession>
<dbReference type="InterPro" id="IPR010252">
    <property type="entry name" value="HutF"/>
</dbReference>
<protein>
    <submittedName>
        <fullName evidence="3">Formimidoylglutamate deiminase</fullName>
    </submittedName>
</protein>
<feature type="domain" description="Amidohydrolase-related" evidence="2">
    <location>
        <begin position="62"/>
        <end position="427"/>
    </location>
</feature>
<dbReference type="InterPro" id="IPR006680">
    <property type="entry name" value="Amidohydro-rel"/>
</dbReference>
<dbReference type="NCBIfam" id="NF006681">
    <property type="entry name" value="PRK09229.1-2"/>
    <property type="match status" value="1"/>
</dbReference>
<dbReference type="GO" id="GO:0016810">
    <property type="term" value="F:hydrolase activity, acting on carbon-nitrogen (but not peptide) bonds"/>
    <property type="evidence" value="ECO:0007669"/>
    <property type="project" value="InterPro"/>
</dbReference>
<dbReference type="PANTHER" id="PTHR43794">
    <property type="entry name" value="AMINOHYDROLASE SSNA-RELATED"/>
    <property type="match status" value="1"/>
</dbReference>
<dbReference type="EMBL" id="BOPD01000013">
    <property type="protein sequence ID" value="GIJ33164.1"/>
    <property type="molecule type" value="Genomic_DNA"/>
</dbReference>
<name>A0A9W5UPA1_9ACTN</name>
<sequence>MSATRWLAEYAWLPGEAAPTPDVLIETVHDRITGVTALAPDGGPDAGVDVLADAVRLPGLTLPGLANAHSHAFHRALRGRTHAGRGDFWSWRDQMYAVATHLGPDSYLALARAVYAEMALTGITCVGEFHYLHHGPGGSPYADPNAMGAALVEAAAQAGIRLTLLDTCYLTASVDGRPLTGPQQRFGDGDALRWAERVDAFTADGGHVRLGAAVHSVRAVPADQLATVAGWAQRRDAPLHVHLSEQPAENDACRAVHGCTPTRLLAEHGVLGRATTAVHATHPTSADVSLLGDSRTGVCLCPTTERDLADGIGPARRMADAGIPLSLGSDSHAVIDLFEEARAVELDERLRTRKRGHFTAAELLTAASSAGHAALGWTDAGRIAVGDRADLVTVRLDSVRTAGVAPAGVWFAASAADVAQVVVDGQVLVRDGRHVRVDVPQELATAITEVTTP</sequence>
<dbReference type="RefSeq" id="WP_093401909.1">
    <property type="nucleotide sequence ID" value="NZ_BOPD01000013.1"/>
</dbReference>
<dbReference type="NCBIfam" id="TIGR02022">
    <property type="entry name" value="hutF"/>
    <property type="match status" value="1"/>
</dbReference>
<dbReference type="InterPro" id="IPR011059">
    <property type="entry name" value="Metal-dep_hydrolase_composite"/>
</dbReference>
<reference evidence="3" key="1">
    <citation type="submission" date="2021-01" db="EMBL/GenBank/DDBJ databases">
        <title>Whole genome shotgun sequence of Verrucosispora sediminis NBRC 107745.</title>
        <authorList>
            <person name="Komaki H."/>
            <person name="Tamura T."/>
        </authorList>
    </citation>
    <scope>NUCLEOTIDE SEQUENCE</scope>
    <source>
        <strain evidence="3">NBRC 107745</strain>
    </source>
</reference>
<proteinExistence type="predicted"/>
<dbReference type="Proteomes" id="UP000607311">
    <property type="component" value="Unassembled WGS sequence"/>
</dbReference>
<dbReference type="PANTHER" id="PTHR43794:SF11">
    <property type="entry name" value="AMIDOHYDROLASE-RELATED DOMAIN-CONTAINING PROTEIN"/>
    <property type="match status" value="1"/>
</dbReference>
<dbReference type="Pfam" id="PF01979">
    <property type="entry name" value="Amidohydro_1"/>
    <property type="match status" value="1"/>
</dbReference>
<dbReference type="InterPro" id="IPR050287">
    <property type="entry name" value="MTA/SAH_deaminase"/>
</dbReference>
<evidence type="ECO:0000313" key="3">
    <source>
        <dbReference type="EMBL" id="GIJ33164.1"/>
    </source>
</evidence>
<evidence type="ECO:0000313" key="4">
    <source>
        <dbReference type="Proteomes" id="UP000607311"/>
    </source>
</evidence>
<keyword evidence="1" id="KW-0378">Hydrolase</keyword>
<keyword evidence="4" id="KW-1185">Reference proteome</keyword>
<dbReference type="InterPro" id="IPR032466">
    <property type="entry name" value="Metal_Hydrolase"/>
</dbReference>
<comment type="caution">
    <text evidence="3">The sequence shown here is derived from an EMBL/GenBank/DDBJ whole genome shotgun (WGS) entry which is preliminary data.</text>
</comment>
<dbReference type="Gene3D" id="2.30.40.10">
    <property type="entry name" value="Urease, subunit C, domain 1"/>
    <property type="match status" value="1"/>
</dbReference>
<organism evidence="3 4">
    <name type="scientific">Micromonospora sediminimaris</name>
    <dbReference type="NCBI Taxonomy" id="547162"/>
    <lineage>
        <taxon>Bacteria</taxon>
        <taxon>Bacillati</taxon>
        <taxon>Actinomycetota</taxon>
        <taxon>Actinomycetes</taxon>
        <taxon>Micromonosporales</taxon>
        <taxon>Micromonosporaceae</taxon>
        <taxon>Micromonospora</taxon>
    </lineage>
</organism>
<dbReference type="SUPFAM" id="SSF51556">
    <property type="entry name" value="Metallo-dependent hydrolases"/>
    <property type="match status" value="1"/>
</dbReference>
<evidence type="ECO:0000256" key="1">
    <source>
        <dbReference type="ARBA" id="ARBA00022801"/>
    </source>
</evidence>
<gene>
    <name evidence="3" type="ORF">Vse01_23120</name>
</gene>
<dbReference type="Gene3D" id="3.20.20.140">
    <property type="entry name" value="Metal-dependent hydrolases"/>
    <property type="match status" value="1"/>
</dbReference>